<evidence type="ECO:0000259" key="2">
    <source>
        <dbReference type="PROSITE" id="PS51736"/>
    </source>
</evidence>
<dbReference type="InterPro" id="IPR050639">
    <property type="entry name" value="SSR_resolvase"/>
</dbReference>
<feature type="domain" description="Recombinase" evidence="3">
    <location>
        <begin position="158"/>
        <end position="294"/>
    </location>
</feature>
<evidence type="ECO:0000313" key="5">
    <source>
        <dbReference type="Proteomes" id="UP001172911"/>
    </source>
</evidence>
<dbReference type="PROSITE" id="PS51737">
    <property type="entry name" value="RECOMBINASE_DNA_BIND"/>
    <property type="match status" value="1"/>
</dbReference>
<dbReference type="Pfam" id="PF00239">
    <property type="entry name" value="Resolvase"/>
    <property type="match status" value="1"/>
</dbReference>
<keyword evidence="5" id="KW-1185">Reference proteome</keyword>
<dbReference type="InterPro" id="IPR036162">
    <property type="entry name" value="Resolvase-like_N_sf"/>
</dbReference>
<protein>
    <submittedName>
        <fullName evidence="4">Recombinase family protein</fullName>
    </submittedName>
</protein>
<evidence type="ECO:0000256" key="1">
    <source>
        <dbReference type="SAM" id="Coils"/>
    </source>
</evidence>
<dbReference type="Gene3D" id="3.90.1750.20">
    <property type="entry name" value="Putative Large Serine Recombinase, Chain B, Domain 2"/>
    <property type="match status" value="1"/>
</dbReference>
<dbReference type="PROSITE" id="PS51736">
    <property type="entry name" value="RECOMBINASES_3"/>
    <property type="match status" value="1"/>
</dbReference>
<accession>A0AAW7ZEJ2</accession>
<feature type="domain" description="Resolvase/invertase-type recombinase catalytic" evidence="2">
    <location>
        <begin position="2"/>
        <end position="150"/>
    </location>
</feature>
<comment type="caution">
    <text evidence="4">The sequence shown here is derived from an EMBL/GenBank/DDBJ whole genome shotgun (WGS) entry which is preliminary data.</text>
</comment>
<dbReference type="InterPro" id="IPR038109">
    <property type="entry name" value="DNA_bind_recomb_sf"/>
</dbReference>
<name>A0AAW7ZEJ2_9FIRM</name>
<dbReference type="Pfam" id="PF13408">
    <property type="entry name" value="Zn_ribbon_recom"/>
    <property type="match status" value="1"/>
</dbReference>
<dbReference type="CDD" id="cd00338">
    <property type="entry name" value="Ser_Recombinase"/>
    <property type="match status" value="1"/>
</dbReference>
<proteinExistence type="predicted"/>
<dbReference type="Gene3D" id="3.40.50.1390">
    <property type="entry name" value="Resolvase, N-terminal catalytic domain"/>
    <property type="match status" value="1"/>
</dbReference>
<dbReference type="InterPro" id="IPR006119">
    <property type="entry name" value="Resolv_N"/>
</dbReference>
<dbReference type="Pfam" id="PF07508">
    <property type="entry name" value="Recombinase"/>
    <property type="match status" value="1"/>
</dbReference>
<dbReference type="SUPFAM" id="SSF53041">
    <property type="entry name" value="Resolvase-like"/>
    <property type="match status" value="1"/>
</dbReference>
<dbReference type="Proteomes" id="UP001172911">
    <property type="component" value="Unassembled WGS sequence"/>
</dbReference>
<sequence length="539" mass="60885">MRVAIYPRVSSEEQQERGTIKNQIEFALKYCDLHQLNIAEWYKDDGVTGTVPLQDRPAGARLLDDAKAGKLDMLLIYKIDRLGRSARVILNAVYDLEQYGVKIRSMTEPFDTGDPNGRFLLTILAGVADLERETILSRMWLGANRAARAGRWLGGITPYGYFVNEEGYLEINDNHLPGMDMSEADVIRLIYKLTVEQHYSTIKVADYLNALGVPPSYVKDGRLLKRGKRKVNTAGIWRPARVRNIICSTTYKGIHEYGKRSNKKRDLITREVPAIVSAADWTRAQKVLRENQLDSTRNSKNHYLLRGLIKCGTCGLTYCGINYAATYKQTEKAYYVCNGKTIYRGPLQGKCTSKNVPQWWIEGLVWQDCVDFIQNPGEALKELAKSMKGRQSQKGTLVAEREMILKAAQEKEAEKESILDLFRKSIISSADVEKQLQKIAIEKSHLENRVKELELQIEDEVNIADQIISAEELLIVLRDKISGELSFETRREIVKALVKGITVETSVDENGRTHTVVSASYSFINSVIRTPKGSPHPPA</sequence>
<dbReference type="InterPro" id="IPR011109">
    <property type="entry name" value="DNA_bind_recombinase_dom"/>
</dbReference>
<evidence type="ECO:0000259" key="3">
    <source>
        <dbReference type="PROSITE" id="PS51737"/>
    </source>
</evidence>
<reference evidence="4" key="1">
    <citation type="journal article" date="2023" name="J. Hazard. Mater.">
        <title>Anaerobic biodegradation of pyrene and benzo[a]pyrene by a new sulfate-reducing Desulforamulus aquiferis strain DSA.</title>
        <authorList>
            <person name="Zhang Z."/>
            <person name="Sun J."/>
            <person name="Gong X."/>
            <person name="Wang C."/>
            <person name="Wang H."/>
        </authorList>
    </citation>
    <scope>NUCLEOTIDE SEQUENCE</scope>
    <source>
        <strain evidence="4">DSA</strain>
    </source>
</reference>
<dbReference type="EMBL" id="JARPTC010000011">
    <property type="protein sequence ID" value="MDO7787230.1"/>
    <property type="molecule type" value="Genomic_DNA"/>
</dbReference>
<dbReference type="InterPro" id="IPR025827">
    <property type="entry name" value="Zn_ribbon_recom_dom"/>
</dbReference>
<dbReference type="PANTHER" id="PTHR30461:SF23">
    <property type="entry name" value="DNA RECOMBINASE-RELATED"/>
    <property type="match status" value="1"/>
</dbReference>
<dbReference type="GO" id="GO:0003677">
    <property type="term" value="F:DNA binding"/>
    <property type="evidence" value="ECO:0007669"/>
    <property type="project" value="InterPro"/>
</dbReference>
<dbReference type="GO" id="GO:0000150">
    <property type="term" value="F:DNA strand exchange activity"/>
    <property type="evidence" value="ECO:0007669"/>
    <property type="project" value="InterPro"/>
</dbReference>
<dbReference type="RefSeq" id="WP_304542374.1">
    <property type="nucleotide sequence ID" value="NZ_JARPTC010000011.1"/>
</dbReference>
<dbReference type="PANTHER" id="PTHR30461">
    <property type="entry name" value="DNA-INVERTASE FROM LAMBDOID PROPHAGE"/>
    <property type="match status" value="1"/>
</dbReference>
<reference evidence="4" key="2">
    <citation type="submission" date="2023-03" db="EMBL/GenBank/DDBJ databases">
        <authorList>
            <person name="Zhang Z."/>
        </authorList>
    </citation>
    <scope>NUCLEOTIDE SEQUENCE</scope>
    <source>
        <strain evidence="4">DSA</strain>
    </source>
</reference>
<dbReference type="SMART" id="SM00857">
    <property type="entry name" value="Resolvase"/>
    <property type="match status" value="1"/>
</dbReference>
<organism evidence="4 5">
    <name type="scientific">Desulforamulus aquiferis</name>
    <dbReference type="NCBI Taxonomy" id="1397668"/>
    <lineage>
        <taxon>Bacteria</taxon>
        <taxon>Bacillati</taxon>
        <taxon>Bacillota</taxon>
        <taxon>Clostridia</taxon>
        <taxon>Eubacteriales</taxon>
        <taxon>Peptococcaceae</taxon>
        <taxon>Desulforamulus</taxon>
    </lineage>
</organism>
<feature type="coiled-coil region" evidence="1">
    <location>
        <begin position="429"/>
        <end position="463"/>
    </location>
</feature>
<dbReference type="AlphaFoldDB" id="A0AAW7ZEJ2"/>
<gene>
    <name evidence="4" type="ORF">P6N53_08360</name>
</gene>
<keyword evidence="1" id="KW-0175">Coiled coil</keyword>
<evidence type="ECO:0000313" key="4">
    <source>
        <dbReference type="EMBL" id="MDO7787230.1"/>
    </source>
</evidence>